<name>A0A098EEQ9_9ZZZZ</name>
<dbReference type="AlphaFoldDB" id="A0A098EEQ9"/>
<evidence type="ECO:0000313" key="1">
    <source>
        <dbReference type="EMBL" id="CEG14006.1"/>
    </source>
</evidence>
<organism evidence="1">
    <name type="scientific">groundwater metagenome</name>
    <dbReference type="NCBI Taxonomy" id="717931"/>
    <lineage>
        <taxon>unclassified sequences</taxon>
        <taxon>metagenomes</taxon>
        <taxon>ecological metagenomes</taxon>
    </lineage>
</organism>
<gene>
    <name evidence="1" type="ORF">MSIBF_A870005</name>
</gene>
<sequence>MMKREIASYVHEENYSAEKENINIIVGCSICIMAQIAASAQPDQSAQGKVR</sequence>
<protein>
    <submittedName>
        <fullName evidence="1">Uncharacterized protein</fullName>
    </submittedName>
</protein>
<dbReference type="EMBL" id="CCXY01000454">
    <property type="protein sequence ID" value="CEG14006.1"/>
    <property type="molecule type" value="Genomic_DNA"/>
</dbReference>
<accession>A0A098EEQ9</accession>
<reference evidence="1" key="1">
    <citation type="submission" date="2014-09" db="EMBL/GenBank/DDBJ databases">
        <authorList>
            <person name="Probst J Alexander"/>
        </authorList>
    </citation>
    <scope>NUCLEOTIDE SEQUENCE</scope>
</reference>
<proteinExistence type="predicted"/>